<organism evidence="2 3">
    <name type="scientific">Methanobacterium paludis (strain DSM 25820 / JCM 18151 / SWAN1)</name>
    <dbReference type="NCBI Taxonomy" id="868131"/>
    <lineage>
        <taxon>Archaea</taxon>
        <taxon>Methanobacteriati</taxon>
        <taxon>Methanobacteriota</taxon>
        <taxon>Methanomada group</taxon>
        <taxon>Methanobacteria</taxon>
        <taxon>Methanobacteriales</taxon>
        <taxon>Methanobacteriaceae</taxon>
        <taxon>Methanobacterium</taxon>
    </lineage>
</organism>
<accession>F6D4V4</accession>
<gene>
    <name evidence="2" type="ordered locus">MSWAN_1145</name>
</gene>
<protein>
    <submittedName>
        <fullName evidence="2">4Fe-4S ferredoxin iron-sulfur binding domain-containing protein</fullName>
    </submittedName>
</protein>
<dbReference type="STRING" id="868131.MSWAN_1145"/>
<dbReference type="EMBL" id="CP002772">
    <property type="protein sequence ID" value="AEG18163.1"/>
    <property type="molecule type" value="Genomic_DNA"/>
</dbReference>
<dbReference type="PROSITE" id="PS00198">
    <property type="entry name" value="4FE4S_FER_1"/>
    <property type="match status" value="1"/>
</dbReference>
<dbReference type="GO" id="GO:0016491">
    <property type="term" value="F:oxidoreductase activity"/>
    <property type="evidence" value="ECO:0007669"/>
    <property type="project" value="UniProtKB-ARBA"/>
</dbReference>
<dbReference type="Gene3D" id="3.30.70.20">
    <property type="match status" value="1"/>
</dbReference>
<feature type="domain" description="4Fe-4S ferredoxin-type" evidence="1">
    <location>
        <begin position="228"/>
        <end position="256"/>
    </location>
</feature>
<reference evidence="2 3" key="1">
    <citation type="journal article" date="2014" name="Int. J. Syst. Evol. Microbiol.">
        <title>Methanobacterium paludis sp. nov. and a novel strain of Methanobacterium lacus isolated from northern peatlands.</title>
        <authorList>
            <person name="Cadillo-Quiroz H."/>
            <person name="Brauer S.L."/>
            <person name="Goodson N."/>
            <person name="Yavitt J.B."/>
            <person name="Zinder S.H."/>
        </authorList>
    </citation>
    <scope>NUCLEOTIDE SEQUENCE [LARGE SCALE GENOMIC DNA]</scope>
    <source>
        <strain evidence="3">DSM 25820 / JCM 18151 / SWAN1</strain>
    </source>
</reference>
<dbReference type="RefSeq" id="WP_013825665.1">
    <property type="nucleotide sequence ID" value="NC_015574.1"/>
</dbReference>
<proteinExistence type="predicted"/>
<dbReference type="KEGG" id="mew:MSWAN_1145"/>
<dbReference type="eggNOG" id="arCOG04073">
    <property type="taxonomic scope" value="Archaea"/>
</dbReference>
<sequence length="259" mass="28912">MCEFCIQHGAGKKWFLESKNYAEKLASSGGRDEFIEDFFRNYEKNYRRKTREMDIAGKIPFIQGYAKVKLNNYFSQKHAGQVISLEDATAICSIPGRVSVIDCPCQKYLFGKGEKKCILFGTTADIVENIPEFSGLSDMGCENVTELLESVESNGAIHTVWTFLTPYIGAICNCDNQGCLLFHLKNQYKSSKIIFKGHEVAKVNHDACTGCGKCRDVCQFAGISINNGKAEINPNCHGCGVCRRFCPEESIDLVPRIKL</sequence>
<dbReference type="AlphaFoldDB" id="F6D4V4"/>
<dbReference type="Pfam" id="PF00037">
    <property type="entry name" value="Fer4"/>
    <property type="match status" value="1"/>
</dbReference>
<evidence type="ECO:0000259" key="1">
    <source>
        <dbReference type="PROSITE" id="PS51379"/>
    </source>
</evidence>
<name>F6D4V4_METPW</name>
<dbReference type="PROSITE" id="PS51379">
    <property type="entry name" value="4FE4S_FER_2"/>
    <property type="match status" value="2"/>
</dbReference>
<dbReference type="Proteomes" id="UP000009231">
    <property type="component" value="Chromosome"/>
</dbReference>
<dbReference type="HOGENOM" id="CLU_989462_0_0_2"/>
<dbReference type="InterPro" id="IPR017900">
    <property type="entry name" value="4Fe4S_Fe_S_CS"/>
</dbReference>
<evidence type="ECO:0000313" key="2">
    <source>
        <dbReference type="EMBL" id="AEG18163.1"/>
    </source>
</evidence>
<keyword evidence="3" id="KW-1185">Reference proteome</keyword>
<dbReference type="GeneID" id="10668650"/>
<evidence type="ECO:0000313" key="3">
    <source>
        <dbReference type="Proteomes" id="UP000009231"/>
    </source>
</evidence>
<dbReference type="SUPFAM" id="SSF54862">
    <property type="entry name" value="4Fe-4S ferredoxins"/>
    <property type="match status" value="1"/>
</dbReference>
<dbReference type="InterPro" id="IPR017896">
    <property type="entry name" value="4Fe4S_Fe-S-bd"/>
</dbReference>
<dbReference type="OrthoDB" id="65817at2157"/>
<dbReference type="PANTHER" id="PTHR43534">
    <property type="entry name" value="MIND SUPERFAMILY P-LOOP ATPASE CONTAINING AN INSERTED FERREDOXIN DOMAIN"/>
    <property type="match status" value="1"/>
</dbReference>
<dbReference type="PANTHER" id="PTHR43534:SF1">
    <property type="entry name" value="4FE-4S CLUSTER CONTAINING PARA FAMILY ATPASE PROTEIN"/>
    <property type="match status" value="1"/>
</dbReference>
<feature type="domain" description="4Fe-4S ferredoxin-type" evidence="1">
    <location>
        <begin position="199"/>
        <end position="227"/>
    </location>
</feature>